<accession>A0AAW2CCW6</accession>
<keyword evidence="3" id="KW-1185">Reference proteome</keyword>
<reference evidence="2 3" key="1">
    <citation type="submission" date="2024-01" db="EMBL/GenBank/DDBJ databases">
        <title>A telomere-to-telomere, gap-free genome of sweet tea (Lithocarpus litseifolius).</title>
        <authorList>
            <person name="Zhou J."/>
        </authorList>
    </citation>
    <scope>NUCLEOTIDE SEQUENCE [LARGE SCALE GENOMIC DNA]</scope>
    <source>
        <strain evidence="2">Zhou-2022a</strain>
        <tissue evidence="2">Leaf</tissue>
    </source>
</reference>
<dbReference type="EMBL" id="JAZDWU010000007">
    <property type="protein sequence ID" value="KAK9996054.1"/>
    <property type="molecule type" value="Genomic_DNA"/>
</dbReference>
<evidence type="ECO:0000313" key="2">
    <source>
        <dbReference type="EMBL" id="KAK9996054.1"/>
    </source>
</evidence>
<sequence length="209" mass="22750">MEANYQMSTNYEEVEKSKTSQSRKHHKARGGAERVSEFERLTYWQQRGGGALAIKVAPTWTRADVEADVAVARQPPKKRTFKKFSLEASTWMPFLHAVSEPCRRSEKKTPLGHRSPASLTGIGVGHRYFAKNGVSVQPSCDLAGQISVAAGNASSTFGPSEQRIKVESETESVNPAGSIDIQKSSSPMTISPNSTGQAEEASLLTCHIK</sequence>
<dbReference type="Proteomes" id="UP001459277">
    <property type="component" value="Unassembled WGS sequence"/>
</dbReference>
<feature type="compositionally biased region" description="Polar residues" evidence="1">
    <location>
        <begin position="1"/>
        <end position="11"/>
    </location>
</feature>
<organism evidence="2 3">
    <name type="scientific">Lithocarpus litseifolius</name>
    <dbReference type="NCBI Taxonomy" id="425828"/>
    <lineage>
        <taxon>Eukaryota</taxon>
        <taxon>Viridiplantae</taxon>
        <taxon>Streptophyta</taxon>
        <taxon>Embryophyta</taxon>
        <taxon>Tracheophyta</taxon>
        <taxon>Spermatophyta</taxon>
        <taxon>Magnoliopsida</taxon>
        <taxon>eudicotyledons</taxon>
        <taxon>Gunneridae</taxon>
        <taxon>Pentapetalae</taxon>
        <taxon>rosids</taxon>
        <taxon>fabids</taxon>
        <taxon>Fagales</taxon>
        <taxon>Fagaceae</taxon>
        <taxon>Lithocarpus</taxon>
    </lineage>
</organism>
<evidence type="ECO:0000256" key="1">
    <source>
        <dbReference type="SAM" id="MobiDB-lite"/>
    </source>
</evidence>
<feature type="region of interest" description="Disordered" evidence="1">
    <location>
        <begin position="1"/>
        <end position="33"/>
    </location>
</feature>
<feature type="region of interest" description="Disordered" evidence="1">
    <location>
        <begin position="152"/>
        <end position="202"/>
    </location>
</feature>
<feature type="compositionally biased region" description="Polar residues" evidence="1">
    <location>
        <begin position="171"/>
        <end position="197"/>
    </location>
</feature>
<evidence type="ECO:0000313" key="3">
    <source>
        <dbReference type="Proteomes" id="UP001459277"/>
    </source>
</evidence>
<proteinExistence type="predicted"/>
<gene>
    <name evidence="2" type="ORF">SO802_020740</name>
</gene>
<comment type="caution">
    <text evidence="2">The sequence shown here is derived from an EMBL/GenBank/DDBJ whole genome shotgun (WGS) entry which is preliminary data.</text>
</comment>
<name>A0AAW2CCW6_9ROSI</name>
<dbReference type="AlphaFoldDB" id="A0AAW2CCW6"/>
<protein>
    <submittedName>
        <fullName evidence="2">Uncharacterized protein</fullName>
    </submittedName>
</protein>